<evidence type="ECO:0000313" key="6">
    <source>
        <dbReference type="Proteomes" id="UP000037315"/>
    </source>
</evidence>
<evidence type="ECO:0000313" key="5">
    <source>
        <dbReference type="EMBL" id="KMV36662.1"/>
    </source>
</evidence>
<dbReference type="AlphaFoldDB" id="A0A0J8VME3"/>
<dbReference type="InterPro" id="IPR000182">
    <property type="entry name" value="GNAT_dom"/>
</dbReference>
<dbReference type="InterPro" id="IPR016181">
    <property type="entry name" value="Acyl_CoA_acyltransferase"/>
</dbReference>
<gene>
    <name evidence="5" type="ORF">ACH50_01110</name>
    <name evidence="4" type="ORF">ACH50_15210</name>
</gene>
<accession>A0A0J8VME3</accession>
<evidence type="ECO:0000259" key="3">
    <source>
        <dbReference type="PROSITE" id="PS51186"/>
    </source>
</evidence>
<evidence type="ECO:0000256" key="2">
    <source>
        <dbReference type="ARBA" id="ARBA00023315"/>
    </source>
</evidence>
<dbReference type="SUPFAM" id="SSF55729">
    <property type="entry name" value="Acyl-CoA N-acyltransferases (Nat)"/>
    <property type="match status" value="1"/>
</dbReference>
<reference evidence="4 6" key="1">
    <citation type="submission" date="2015-06" db="EMBL/GenBank/DDBJ databases">
        <title>Genome sequencing of Cronobacter sp. strain DJ34 isolated from petroleum contaminated sludge of Duliajan Oil Fields, Assam, India.</title>
        <authorList>
            <person name="Pal S."/>
            <person name="Banerjee T.D."/>
            <person name="Roy A."/>
            <person name="Sar P."/>
            <person name="Kazy S.K."/>
        </authorList>
    </citation>
    <scope>NUCLEOTIDE SEQUENCE [LARGE SCALE GENOMIC DNA]</scope>
    <source>
        <strain evidence="4 6">DJ34</strain>
    </source>
</reference>
<dbReference type="OrthoDB" id="9789605at2"/>
<dbReference type="RefSeq" id="WP_048887164.1">
    <property type="nucleotide sequence ID" value="NZ_LFEJ01000002.1"/>
</dbReference>
<dbReference type="EMBL" id="LFEJ01000019">
    <property type="protein sequence ID" value="KMV33685.1"/>
    <property type="molecule type" value="Genomic_DNA"/>
</dbReference>
<dbReference type="NCBIfam" id="NF007807">
    <property type="entry name" value="PRK10514.1"/>
    <property type="match status" value="1"/>
</dbReference>
<protein>
    <submittedName>
        <fullName evidence="4">Acetyltransferase</fullName>
    </submittedName>
</protein>
<keyword evidence="2" id="KW-0012">Acyltransferase</keyword>
<dbReference type="STRING" id="1121863.GCA_000621185_01514"/>
<keyword evidence="1 4" id="KW-0808">Transferase</keyword>
<dbReference type="PROSITE" id="PS51186">
    <property type="entry name" value="GNAT"/>
    <property type="match status" value="1"/>
</dbReference>
<name>A0A0J8VME3_9ENTR</name>
<comment type="caution">
    <text evidence="4">The sequence shown here is derived from an EMBL/GenBank/DDBJ whole genome shotgun (WGS) entry which is preliminary data.</text>
</comment>
<evidence type="ECO:0000313" key="4">
    <source>
        <dbReference type="EMBL" id="KMV33685.1"/>
    </source>
</evidence>
<dbReference type="Gene3D" id="3.40.630.30">
    <property type="match status" value="1"/>
</dbReference>
<keyword evidence="6" id="KW-1185">Reference proteome</keyword>
<dbReference type="Proteomes" id="UP000037315">
    <property type="component" value="Unassembled WGS sequence"/>
</dbReference>
<organism evidence="4 6">
    <name type="scientific">Franconibacter pulveris</name>
    <dbReference type="NCBI Taxonomy" id="435910"/>
    <lineage>
        <taxon>Bacteria</taxon>
        <taxon>Pseudomonadati</taxon>
        <taxon>Pseudomonadota</taxon>
        <taxon>Gammaproteobacteria</taxon>
        <taxon>Enterobacterales</taxon>
        <taxon>Enterobacteriaceae</taxon>
        <taxon>Franconibacter</taxon>
    </lineage>
</organism>
<evidence type="ECO:0000256" key="1">
    <source>
        <dbReference type="ARBA" id="ARBA00022679"/>
    </source>
</evidence>
<sequence length="146" mass="16458">MSITIRRARRDEGEALGDIWCRSVDATHTFLQPADRIEIEKQVRAFLPDAPLWVAVTSDDAPVAFMLLSGAHMHALFVDPDFRGKGVGRMLIAHALSYAPELTTDVNEQNAQAVVFYQKMGFSVTGRSERDSEGRPYPLLHLRYQR</sequence>
<dbReference type="CDD" id="cd04301">
    <property type="entry name" value="NAT_SF"/>
    <property type="match status" value="1"/>
</dbReference>
<dbReference type="PATRIC" id="fig|1656095.3.peg.3394"/>
<feature type="domain" description="N-acetyltransferase" evidence="3">
    <location>
        <begin position="3"/>
        <end position="146"/>
    </location>
</feature>
<dbReference type="EMBL" id="LFEJ01000002">
    <property type="protein sequence ID" value="KMV36662.1"/>
    <property type="molecule type" value="Genomic_DNA"/>
</dbReference>
<proteinExistence type="predicted"/>
<dbReference type="GO" id="GO:0016747">
    <property type="term" value="F:acyltransferase activity, transferring groups other than amino-acyl groups"/>
    <property type="evidence" value="ECO:0007669"/>
    <property type="project" value="InterPro"/>
</dbReference>
<dbReference type="PANTHER" id="PTHR43800">
    <property type="entry name" value="PEPTIDYL-LYSINE N-ACETYLTRANSFERASE YJAB"/>
    <property type="match status" value="1"/>
</dbReference>
<dbReference type="Pfam" id="PF13673">
    <property type="entry name" value="Acetyltransf_10"/>
    <property type="match status" value="1"/>
</dbReference>
<dbReference type="PANTHER" id="PTHR43800:SF1">
    <property type="entry name" value="PEPTIDYL-LYSINE N-ACETYLTRANSFERASE YJAB"/>
    <property type="match status" value="1"/>
</dbReference>